<keyword evidence="1" id="KW-1185">Reference proteome</keyword>
<evidence type="ECO:0000313" key="1">
    <source>
        <dbReference type="Proteomes" id="UP000887561"/>
    </source>
</evidence>
<evidence type="ECO:0000313" key="2">
    <source>
        <dbReference type="WBParaSite" id="scaffold19032_cov287.g19114"/>
    </source>
</evidence>
<name>A0A915LTW8_MELJA</name>
<organism evidence="1 2">
    <name type="scientific">Meloidogyne javanica</name>
    <name type="common">Root-knot nematode worm</name>
    <dbReference type="NCBI Taxonomy" id="6303"/>
    <lineage>
        <taxon>Eukaryota</taxon>
        <taxon>Metazoa</taxon>
        <taxon>Ecdysozoa</taxon>
        <taxon>Nematoda</taxon>
        <taxon>Chromadorea</taxon>
        <taxon>Rhabditida</taxon>
        <taxon>Tylenchina</taxon>
        <taxon>Tylenchomorpha</taxon>
        <taxon>Tylenchoidea</taxon>
        <taxon>Meloidogynidae</taxon>
        <taxon>Meloidogyninae</taxon>
        <taxon>Meloidogyne</taxon>
        <taxon>Meloidogyne incognita group</taxon>
    </lineage>
</organism>
<reference evidence="2" key="1">
    <citation type="submission" date="2022-11" db="UniProtKB">
        <authorList>
            <consortium name="WormBaseParasite"/>
        </authorList>
    </citation>
    <scope>IDENTIFICATION</scope>
</reference>
<protein>
    <submittedName>
        <fullName evidence="2">Uncharacterized protein</fullName>
    </submittedName>
</protein>
<accession>A0A915LTW8</accession>
<dbReference type="WBParaSite" id="scaffold19032_cov287.g19114">
    <property type="protein sequence ID" value="scaffold19032_cov287.g19114"/>
    <property type="gene ID" value="scaffold19032_cov287.g19114"/>
</dbReference>
<sequence>IRIDLDAKKGQFEELSRTIGRLSVPKLNSINRKANASFQGKFGEVLSGVSGKLKRLERWCQLGWDMLGAIVLDQHDIDMVQGILLTVGRSITSINNVKNGIEE</sequence>
<dbReference type="AlphaFoldDB" id="A0A915LTW8"/>
<proteinExistence type="predicted"/>
<dbReference type="Proteomes" id="UP000887561">
    <property type="component" value="Unplaced"/>
</dbReference>